<dbReference type="PANTHER" id="PTHR31649">
    <property type="entry name" value="AGAP009604-PA"/>
    <property type="match status" value="1"/>
</dbReference>
<accession>A0A165FMR3</accession>
<dbReference type="EMBL" id="KV427612">
    <property type="protein sequence ID" value="KZT09204.1"/>
    <property type="molecule type" value="Genomic_DNA"/>
</dbReference>
<dbReference type="InterPro" id="IPR003610">
    <property type="entry name" value="CBM5/12"/>
</dbReference>
<dbReference type="STRING" id="1314785.A0A165FMR3"/>
<feature type="compositionally biased region" description="Pro residues" evidence="2">
    <location>
        <begin position="101"/>
        <end position="112"/>
    </location>
</feature>
<dbReference type="RefSeq" id="XP_040766944.1">
    <property type="nucleotide sequence ID" value="XM_040914257.1"/>
</dbReference>
<dbReference type="GO" id="GO:0004553">
    <property type="term" value="F:hydrolase activity, hydrolyzing O-glycosyl compounds"/>
    <property type="evidence" value="ECO:0007669"/>
    <property type="project" value="InterPro"/>
</dbReference>
<evidence type="ECO:0000313" key="5">
    <source>
        <dbReference type="Proteomes" id="UP000076871"/>
    </source>
</evidence>
<gene>
    <name evidence="4" type="ORF">LAESUDRAFT_810833</name>
</gene>
<evidence type="ECO:0000256" key="2">
    <source>
        <dbReference type="SAM" id="MobiDB-lite"/>
    </source>
</evidence>
<dbReference type="Pfam" id="PF02839">
    <property type="entry name" value="CBM_5_12"/>
    <property type="match status" value="1"/>
</dbReference>
<reference evidence="4 5" key="1">
    <citation type="journal article" date="2016" name="Mol. Biol. Evol.">
        <title>Comparative Genomics of Early-Diverging Mushroom-Forming Fungi Provides Insights into the Origins of Lignocellulose Decay Capabilities.</title>
        <authorList>
            <person name="Nagy L.G."/>
            <person name="Riley R."/>
            <person name="Tritt A."/>
            <person name="Adam C."/>
            <person name="Daum C."/>
            <person name="Floudas D."/>
            <person name="Sun H."/>
            <person name="Yadav J.S."/>
            <person name="Pangilinan J."/>
            <person name="Larsson K.H."/>
            <person name="Matsuura K."/>
            <person name="Barry K."/>
            <person name="Labutti K."/>
            <person name="Kuo R."/>
            <person name="Ohm R.A."/>
            <person name="Bhattacharya S.S."/>
            <person name="Shirouzu T."/>
            <person name="Yoshinaga Y."/>
            <person name="Martin F.M."/>
            <person name="Grigoriev I.V."/>
            <person name="Hibbett D.S."/>
        </authorList>
    </citation>
    <scope>NUCLEOTIDE SEQUENCE [LARGE SCALE GENOMIC DNA]</scope>
    <source>
        <strain evidence="4 5">93-53</strain>
    </source>
</reference>
<feature type="compositionally biased region" description="Basic and acidic residues" evidence="2">
    <location>
        <begin position="126"/>
        <end position="147"/>
    </location>
</feature>
<proteinExistence type="predicted"/>
<dbReference type="SUPFAM" id="SSF51055">
    <property type="entry name" value="Carbohydrate binding domain"/>
    <property type="match status" value="1"/>
</dbReference>
<dbReference type="GO" id="GO:0005576">
    <property type="term" value="C:extracellular region"/>
    <property type="evidence" value="ECO:0007669"/>
    <property type="project" value="InterPro"/>
</dbReference>
<protein>
    <submittedName>
        <fullName evidence="4">Carbohydrate-binding module family 12 protein</fullName>
    </submittedName>
</protein>
<feature type="region of interest" description="Disordered" evidence="2">
    <location>
        <begin position="34"/>
        <end position="147"/>
    </location>
</feature>
<dbReference type="Pfam" id="PF11901">
    <property type="entry name" value="DM9"/>
    <property type="match status" value="1"/>
</dbReference>
<dbReference type="InParanoid" id="A0A165FMR3"/>
<dbReference type="GO" id="GO:0005975">
    <property type="term" value="P:carbohydrate metabolic process"/>
    <property type="evidence" value="ECO:0007669"/>
    <property type="project" value="InterPro"/>
</dbReference>
<dbReference type="Proteomes" id="UP000076871">
    <property type="component" value="Unassembled WGS sequence"/>
</dbReference>
<feature type="domain" description="Chitin-binding type-3" evidence="3">
    <location>
        <begin position="6"/>
        <end position="47"/>
    </location>
</feature>
<evidence type="ECO:0000256" key="1">
    <source>
        <dbReference type="ARBA" id="ARBA00022801"/>
    </source>
</evidence>
<dbReference type="InterPro" id="IPR006616">
    <property type="entry name" value="DM9_repeat"/>
</dbReference>
<dbReference type="InterPro" id="IPR036573">
    <property type="entry name" value="CBM_sf_5/12"/>
</dbReference>
<dbReference type="PANTHER" id="PTHR31649:SF1">
    <property type="entry name" value="FARNESOIC ACID O-METHYL TRANSFERASE DOMAIN-CONTAINING PROTEIN"/>
    <property type="match status" value="1"/>
</dbReference>
<dbReference type="AlphaFoldDB" id="A0A165FMR3"/>
<evidence type="ECO:0000313" key="4">
    <source>
        <dbReference type="EMBL" id="KZT09204.1"/>
    </source>
</evidence>
<dbReference type="CDD" id="cd12214">
    <property type="entry name" value="ChiA1_BD"/>
    <property type="match status" value="1"/>
</dbReference>
<dbReference type="OrthoDB" id="2142040at2759"/>
<sequence>MSKISEWQPGTHYDMGSEVVYQGVRYKIIQAHTSEPGWEPPQTPALWGRMQDDYSSQTSFGYGDFSSQPNRGGGPGGDYNPSYVQPGQYQPPSPAQGFHPQGPPQGVPPPSSPYQGQPAPSPAPPSDEKQWDQHSEQNVEIHEEERQKKWYELDEHRRKQLEVGGGLVAGLAAVGAGYYAYKSHQKSEEEKKAQVWGLQNWLQDAQARTAAYHSEGRRTPVTWVLSEGNRIPPDAITGGEHNGQPLYICRGFYEGGIQVGKVSPAFERGAVVGYGSHEAQLPKYEILVGDPRALRWVDVHGRLNVHHLGARPVEGGQEADGTLLYIAKAQQGNNIVPGKVSEKHDCALIPANNTEIQCEHYRVLCYA</sequence>
<keyword evidence="5" id="KW-1185">Reference proteome</keyword>
<dbReference type="GO" id="GO:0030246">
    <property type="term" value="F:carbohydrate binding"/>
    <property type="evidence" value="ECO:0007669"/>
    <property type="project" value="InterPro"/>
</dbReference>
<keyword evidence="1" id="KW-0378">Hydrolase</keyword>
<evidence type="ECO:0000259" key="3">
    <source>
        <dbReference type="Pfam" id="PF02839"/>
    </source>
</evidence>
<dbReference type="Gene3D" id="2.10.10.20">
    <property type="entry name" value="Carbohydrate-binding module superfamily 5/12"/>
    <property type="match status" value="1"/>
</dbReference>
<feature type="compositionally biased region" description="Polar residues" evidence="2">
    <location>
        <begin position="53"/>
        <end position="70"/>
    </location>
</feature>
<dbReference type="SMART" id="SM00696">
    <property type="entry name" value="DM9"/>
    <property type="match status" value="2"/>
</dbReference>
<name>A0A165FMR3_9APHY</name>
<dbReference type="GeneID" id="63831285"/>
<organism evidence="4 5">
    <name type="scientific">Laetiporus sulphureus 93-53</name>
    <dbReference type="NCBI Taxonomy" id="1314785"/>
    <lineage>
        <taxon>Eukaryota</taxon>
        <taxon>Fungi</taxon>
        <taxon>Dikarya</taxon>
        <taxon>Basidiomycota</taxon>
        <taxon>Agaricomycotina</taxon>
        <taxon>Agaricomycetes</taxon>
        <taxon>Polyporales</taxon>
        <taxon>Laetiporus</taxon>
    </lineage>
</organism>